<dbReference type="InterPro" id="IPR005554">
    <property type="entry name" value="NOL6/Upt22"/>
</dbReference>
<dbReference type="GO" id="GO:0006409">
    <property type="term" value="P:tRNA export from nucleus"/>
    <property type="evidence" value="ECO:0007669"/>
    <property type="project" value="TreeGrafter"/>
</dbReference>
<dbReference type="Pfam" id="PF17406">
    <property type="entry name" value="Nrap_D5"/>
    <property type="match status" value="1"/>
</dbReference>
<dbReference type="InterPro" id="IPR035369">
    <property type="entry name" value="Nrap_D4"/>
</dbReference>
<sequence>MTKIDFPAKFDYCMRLNLKGKVEVSTQGFCLDNESWRLYESKLHSLLVEGLGERAKFVRVTWRNTSSTHNMNDGLSVLDKEPLIVGISVSLPEAFDEYTRGPFFGNKEEALKFRKFWGDKAELYQFKSGTRECVLWKCKASKRYHIIKWVTEYVLNRHLSLTQENITHAVDQLDFSLVHDDGDLASDGSLNESFGTLSKRLRLLSDVPLSITSVQPLDSAFRHTSVFPPRPHPLANGTKVGNKIISTCIPSLEVMIQLEGSGNWPMDDVAIEKTKSAFLLRIGECLEKDYGMKYCPYEEGVDVFISGYVFRLKILHERGLDLLNGQSESYQVDILYMDQLFNWQKRWVSAHLFSASFMEEAIELVVASIFQNSLPFSAPCSRISGFMRFLRLLSDHDWMFTPLIVDINEDMTPDDEKEINEKFLLSRKAYEEGTGSVTSAMYLATAYDKASETWTTLSPTVSEVKRLGVYARSSSNLLTKLIMQDQVDSYGWECIFRTPLNNYDAVILVHREKLSYPERLLFPSELNHGKLVAQGKASKAFQPLLLTNNKTKDPQDQLYINFDPLMCYIKHLESAFPDKFKLWYDSLGGDAIGLTWEKENSKKRRREDDGDVKKSVRDTLKDVGEVGKGFVKSVYLLKEPTR</sequence>
<dbReference type="AlphaFoldDB" id="A0AAU9MHU5"/>
<organism evidence="6 7">
    <name type="scientific">Lactuca virosa</name>
    <dbReference type="NCBI Taxonomy" id="75947"/>
    <lineage>
        <taxon>Eukaryota</taxon>
        <taxon>Viridiplantae</taxon>
        <taxon>Streptophyta</taxon>
        <taxon>Embryophyta</taxon>
        <taxon>Tracheophyta</taxon>
        <taxon>Spermatophyta</taxon>
        <taxon>Magnoliopsida</taxon>
        <taxon>eudicotyledons</taxon>
        <taxon>Gunneridae</taxon>
        <taxon>Pentapetalae</taxon>
        <taxon>asterids</taxon>
        <taxon>campanulids</taxon>
        <taxon>Asterales</taxon>
        <taxon>Asteraceae</taxon>
        <taxon>Cichorioideae</taxon>
        <taxon>Cichorieae</taxon>
        <taxon>Lactucinae</taxon>
        <taxon>Lactuca</taxon>
    </lineage>
</organism>
<dbReference type="Pfam" id="PF17407">
    <property type="entry name" value="Nrap_D6"/>
    <property type="match status" value="1"/>
</dbReference>
<evidence type="ECO:0000313" key="7">
    <source>
        <dbReference type="Proteomes" id="UP001157418"/>
    </source>
</evidence>
<evidence type="ECO:0000259" key="2">
    <source>
        <dbReference type="Pfam" id="PF17404"/>
    </source>
</evidence>
<accession>A0AAU9MHU5</accession>
<dbReference type="PANTHER" id="PTHR17972">
    <property type="entry name" value="NUCLEOLAR RNA-ASSOCIATED PROTEIN"/>
    <property type="match status" value="1"/>
</dbReference>
<gene>
    <name evidence="6" type="ORF">LVIROSA_LOCUS8898</name>
</gene>
<dbReference type="InterPro" id="IPR035368">
    <property type="entry name" value="Nrap_D3"/>
</dbReference>
<protein>
    <recommendedName>
        <fullName evidence="8">Nucleolar protein 6</fullName>
    </recommendedName>
</protein>
<keyword evidence="1" id="KW-0539">Nucleus</keyword>
<comment type="subcellular location">
    <subcellularLocation>
        <location evidence="1">Nucleus</location>
        <location evidence="1">Nucleolus</location>
    </subcellularLocation>
</comment>
<keyword evidence="7" id="KW-1185">Reference proteome</keyword>
<evidence type="ECO:0008006" key="8">
    <source>
        <dbReference type="Google" id="ProtNLM"/>
    </source>
</evidence>
<proteinExistence type="inferred from homology"/>
<evidence type="ECO:0000313" key="6">
    <source>
        <dbReference type="EMBL" id="CAH1421500.1"/>
    </source>
</evidence>
<dbReference type="GO" id="GO:0006364">
    <property type="term" value="P:rRNA processing"/>
    <property type="evidence" value="ECO:0007669"/>
    <property type="project" value="TreeGrafter"/>
</dbReference>
<evidence type="ECO:0000259" key="4">
    <source>
        <dbReference type="Pfam" id="PF17406"/>
    </source>
</evidence>
<dbReference type="InterPro" id="IPR035371">
    <property type="entry name" value="Nrap_D6"/>
</dbReference>
<dbReference type="GO" id="GO:0032545">
    <property type="term" value="C:CURI complex"/>
    <property type="evidence" value="ECO:0007669"/>
    <property type="project" value="TreeGrafter"/>
</dbReference>
<evidence type="ECO:0000259" key="5">
    <source>
        <dbReference type="Pfam" id="PF17407"/>
    </source>
</evidence>
<dbReference type="GO" id="GO:0003723">
    <property type="term" value="F:RNA binding"/>
    <property type="evidence" value="ECO:0007669"/>
    <property type="project" value="UniProtKB-KW"/>
</dbReference>
<reference evidence="6 7" key="1">
    <citation type="submission" date="2022-01" db="EMBL/GenBank/DDBJ databases">
        <authorList>
            <person name="Xiong W."/>
            <person name="Schranz E."/>
        </authorList>
    </citation>
    <scope>NUCLEOTIDE SEQUENCE [LARGE SCALE GENOMIC DNA]</scope>
</reference>
<comment type="caution">
    <text evidence="6">The sequence shown here is derived from an EMBL/GenBank/DDBJ whole genome shotgun (WGS) entry which is preliminary data.</text>
</comment>
<evidence type="ECO:0000256" key="1">
    <source>
        <dbReference type="RuleBase" id="RU364032"/>
    </source>
</evidence>
<dbReference type="PANTHER" id="PTHR17972:SF0">
    <property type="entry name" value="NUCLEOLAR PROTEIN 6"/>
    <property type="match status" value="1"/>
</dbReference>
<feature type="domain" description="Nrap protein" evidence="3">
    <location>
        <begin position="186"/>
        <end position="331"/>
    </location>
</feature>
<comment type="similarity">
    <text evidence="1">Belongs to the NRAP family.</text>
</comment>
<dbReference type="GO" id="GO:0032040">
    <property type="term" value="C:small-subunit processome"/>
    <property type="evidence" value="ECO:0007669"/>
    <property type="project" value="TreeGrafter"/>
</dbReference>
<evidence type="ECO:0000259" key="3">
    <source>
        <dbReference type="Pfam" id="PF17405"/>
    </source>
</evidence>
<dbReference type="Pfam" id="PF17404">
    <property type="entry name" value="Nrap_D3"/>
    <property type="match status" value="1"/>
</dbReference>
<dbReference type="InterPro" id="IPR035370">
    <property type="entry name" value="Nrap_D5"/>
</dbReference>
<feature type="domain" description="Nrap protein" evidence="4">
    <location>
        <begin position="345"/>
        <end position="486"/>
    </location>
</feature>
<name>A0AAU9MHU5_9ASTR</name>
<dbReference type="EMBL" id="CAKMRJ010001112">
    <property type="protein sequence ID" value="CAH1421500.1"/>
    <property type="molecule type" value="Genomic_DNA"/>
</dbReference>
<dbReference type="GO" id="GO:0034456">
    <property type="term" value="C:UTP-C complex"/>
    <property type="evidence" value="ECO:0007669"/>
    <property type="project" value="TreeGrafter"/>
</dbReference>
<dbReference type="Proteomes" id="UP001157418">
    <property type="component" value="Unassembled WGS sequence"/>
</dbReference>
<feature type="domain" description="Nrap protein" evidence="2">
    <location>
        <begin position="8"/>
        <end position="160"/>
    </location>
</feature>
<keyword evidence="1" id="KW-0694">RNA-binding</keyword>
<feature type="domain" description="Nrap protein" evidence="5">
    <location>
        <begin position="500"/>
        <end position="634"/>
    </location>
</feature>
<dbReference type="Pfam" id="PF17405">
    <property type="entry name" value="Nrap_D4"/>
    <property type="match status" value="1"/>
</dbReference>